<dbReference type="AlphaFoldDB" id="A0A7G9WLG6"/>
<dbReference type="PANTHER" id="PTHR34413:SF2">
    <property type="entry name" value="PROPHAGE TAIL FIBER ASSEMBLY PROTEIN HOMOLOG TFAE-RELATED"/>
    <property type="match status" value="1"/>
</dbReference>
<dbReference type="Pfam" id="PF20454">
    <property type="entry name" value="GpA_nuclease"/>
    <property type="match status" value="1"/>
</dbReference>
<evidence type="ECO:0000259" key="2">
    <source>
        <dbReference type="Pfam" id="PF05876"/>
    </source>
</evidence>
<dbReference type="KEGG" id="caml:H6X83_12400"/>
<dbReference type="InterPro" id="IPR046454">
    <property type="entry name" value="GpA_endonuclease"/>
</dbReference>
<gene>
    <name evidence="4" type="ORF">H6X83_12400</name>
</gene>
<name>A0A7G9WLG6_9FIRM</name>
<dbReference type="GO" id="GO:0005524">
    <property type="term" value="F:ATP binding"/>
    <property type="evidence" value="ECO:0007669"/>
    <property type="project" value="InterPro"/>
</dbReference>
<reference evidence="4 5" key="1">
    <citation type="submission" date="2020-08" db="EMBL/GenBank/DDBJ databases">
        <authorList>
            <person name="Ren C."/>
            <person name="Gu Y."/>
            <person name="Xu Y."/>
        </authorList>
    </citation>
    <scope>NUCLEOTIDE SEQUENCE [LARGE SCALE GENOMIC DNA]</scope>
    <source>
        <strain evidence="4 5">LBM18003</strain>
    </source>
</reference>
<feature type="region of interest" description="Disordered" evidence="1">
    <location>
        <begin position="603"/>
        <end position="636"/>
    </location>
</feature>
<keyword evidence="5" id="KW-1185">Reference proteome</keyword>
<dbReference type="Pfam" id="PF05876">
    <property type="entry name" value="GpA_ATPase"/>
    <property type="match status" value="1"/>
</dbReference>
<feature type="domain" description="Terminase large subunit GpA endonuclease" evidence="3">
    <location>
        <begin position="310"/>
        <end position="599"/>
    </location>
</feature>
<dbReference type="EMBL" id="CP060696">
    <property type="protein sequence ID" value="QNO19528.1"/>
    <property type="molecule type" value="Genomic_DNA"/>
</dbReference>
<dbReference type="Proteomes" id="UP000516046">
    <property type="component" value="Chromosome"/>
</dbReference>
<dbReference type="GO" id="GO:0004519">
    <property type="term" value="F:endonuclease activity"/>
    <property type="evidence" value="ECO:0007669"/>
    <property type="project" value="InterPro"/>
</dbReference>
<evidence type="ECO:0000256" key="1">
    <source>
        <dbReference type="SAM" id="MobiDB-lite"/>
    </source>
</evidence>
<evidence type="ECO:0000313" key="5">
    <source>
        <dbReference type="Proteomes" id="UP000516046"/>
    </source>
</evidence>
<sequence length="636" mass="71656">MRKKANKSGVQRLNNAIRPILRQLRPPENLTVSQWADKYRILTSSSAEPGAWRTSRTPYLKEIMDCFTDPHIRRIVMVASSQVGKSEMELNVLGYIMDQDPGTAILVQPTLEDARKFSRLRIGPMIQSTPVLRRKVRAMSEGKTKTILQKSFPGGMLTITGSNSASALASTPARYLIGDERDRWAASAGDEGDPWKLGAARQITFYNAKSIEVSTPTVKGHSNIESAFYEGTQERYMRQCPECGAWHDIVFDNIKFQYETKQVAGKPVYSVTSVGWACPSCGCLSDERTMKHQPAKWVAENPDALASGVRSFWLNAFSSPWASMTWNRIVMEFLMAKNDPMKLQVVYNTILGQLWEDRGDLVTDDTLLARREDYGAELPEGVLVLTCGVDTQDDRLEYEVLGHGRRGETWGIHKGIILGRPDTEEVWERLDGVIEHDYEFENGKTLRVSCTFVDSGGHFTRNVYEQTWKRSTKRVFAIKGSNQDSAPYTKPPTQVAIDPHDPQKRTKCYLYTIGVSAGKAAIMANLKVQKPGRNYCHFPKGEGYDESYFSGLLSEHLTMHAAKGGATKWRWEKLPGHERNEPLDIRNYALAAFETLNPDLDAAERALQGAEAAPTQRPQTAKQRHKKKKHSPFDDW</sequence>
<organism evidence="4 5">
    <name type="scientific">Caproicibacterium amylolyticum</name>
    <dbReference type="NCBI Taxonomy" id="2766537"/>
    <lineage>
        <taxon>Bacteria</taxon>
        <taxon>Bacillati</taxon>
        <taxon>Bacillota</taxon>
        <taxon>Clostridia</taxon>
        <taxon>Eubacteriales</taxon>
        <taxon>Oscillospiraceae</taxon>
        <taxon>Caproicibacterium</taxon>
    </lineage>
</organism>
<dbReference type="InterPro" id="IPR046453">
    <property type="entry name" value="GpA_ATPase"/>
</dbReference>
<dbReference type="GO" id="GO:0016887">
    <property type="term" value="F:ATP hydrolysis activity"/>
    <property type="evidence" value="ECO:0007669"/>
    <property type="project" value="InterPro"/>
</dbReference>
<dbReference type="InterPro" id="IPR051220">
    <property type="entry name" value="TFA_Chaperone"/>
</dbReference>
<feature type="domain" description="Phage terminase large subunit GpA ATPase" evidence="2">
    <location>
        <begin position="46"/>
        <end position="292"/>
    </location>
</feature>
<dbReference type="InterPro" id="IPR027417">
    <property type="entry name" value="P-loop_NTPase"/>
</dbReference>
<dbReference type="InterPro" id="IPR008866">
    <property type="entry name" value="Phage_lambda_GpA-like"/>
</dbReference>
<dbReference type="PANTHER" id="PTHR34413">
    <property type="entry name" value="PROPHAGE TAIL FIBER ASSEMBLY PROTEIN HOMOLOG TFAE-RELATED-RELATED"/>
    <property type="match status" value="1"/>
</dbReference>
<accession>A0A7G9WLG6</accession>
<dbReference type="Gene3D" id="3.40.50.300">
    <property type="entry name" value="P-loop containing nucleotide triphosphate hydrolases"/>
    <property type="match status" value="1"/>
</dbReference>
<dbReference type="HAMAP" id="MF_04144">
    <property type="entry name" value="TERL_LAMBDA"/>
    <property type="match status" value="1"/>
</dbReference>
<evidence type="ECO:0000259" key="3">
    <source>
        <dbReference type="Pfam" id="PF20454"/>
    </source>
</evidence>
<proteinExistence type="inferred from homology"/>
<evidence type="ECO:0000313" key="4">
    <source>
        <dbReference type="EMBL" id="QNO19528.1"/>
    </source>
</evidence>
<protein>
    <submittedName>
        <fullName evidence="4">Phage terminase large subunit family protein</fullName>
    </submittedName>
</protein>